<dbReference type="SUPFAM" id="SSF50242">
    <property type="entry name" value="TIMP-like"/>
    <property type="match status" value="1"/>
</dbReference>
<keyword evidence="5" id="KW-1185">Reference proteome</keyword>
<sequence length="123" mass="13624">MERTVITLQSLLVLLATFHVATGCMCSKLYLEDAMCNPDTGPKEIELNEDVFSTASVSGESICDYTLEYDVDYLLVGTVNHVGELSTNLCWLLPWEDLSESQVSLLERTGPAPNCLDKDEIMT</sequence>
<keyword evidence="3" id="KW-0732">Signal</keyword>
<feature type="signal peptide" evidence="3">
    <location>
        <begin position="1"/>
        <end position="23"/>
    </location>
</feature>
<evidence type="ECO:0000313" key="5">
    <source>
        <dbReference type="Proteomes" id="UP001634394"/>
    </source>
</evidence>
<dbReference type="InterPro" id="IPR001820">
    <property type="entry name" value="TIMP"/>
</dbReference>
<evidence type="ECO:0000256" key="3">
    <source>
        <dbReference type="SAM" id="SignalP"/>
    </source>
</evidence>
<keyword evidence="2" id="KW-0964">Secreted</keyword>
<evidence type="ECO:0000256" key="1">
    <source>
        <dbReference type="ARBA" id="ARBA00004613"/>
    </source>
</evidence>
<dbReference type="InterPro" id="IPR008993">
    <property type="entry name" value="TIMP-like_OB-fold"/>
</dbReference>
<dbReference type="PROSITE" id="PS51257">
    <property type="entry name" value="PROKAR_LIPOPROTEIN"/>
    <property type="match status" value="1"/>
</dbReference>
<dbReference type="Pfam" id="PF00965">
    <property type="entry name" value="TIMP"/>
    <property type="match status" value="1"/>
</dbReference>
<organism evidence="4 5">
    <name type="scientific">Sinanodonta woodiana</name>
    <name type="common">Chinese pond mussel</name>
    <name type="synonym">Anodonta woodiana</name>
    <dbReference type="NCBI Taxonomy" id="1069815"/>
    <lineage>
        <taxon>Eukaryota</taxon>
        <taxon>Metazoa</taxon>
        <taxon>Spiralia</taxon>
        <taxon>Lophotrochozoa</taxon>
        <taxon>Mollusca</taxon>
        <taxon>Bivalvia</taxon>
        <taxon>Autobranchia</taxon>
        <taxon>Heteroconchia</taxon>
        <taxon>Palaeoheterodonta</taxon>
        <taxon>Unionida</taxon>
        <taxon>Unionoidea</taxon>
        <taxon>Unionidae</taxon>
        <taxon>Unioninae</taxon>
        <taxon>Sinanodonta</taxon>
    </lineage>
</organism>
<dbReference type="Gene3D" id="2.40.50.120">
    <property type="match status" value="1"/>
</dbReference>
<protein>
    <recommendedName>
        <fullName evidence="6">NTR domain-containing protein</fullName>
    </recommendedName>
</protein>
<comment type="subcellular location">
    <subcellularLocation>
        <location evidence="1">Secreted</location>
    </subcellularLocation>
</comment>
<dbReference type="EMBL" id="JBJQND010000004">
    <property type="protein sequence ID" value="KAL3880710.1"/>
    <property type="molecule type" value="Genomic_DNA"/>
</dbReference>
<evidence type="ECO:0008006" key="6">
    <source>
        <dbReference type="Google" id="ProtNLM"/>
    </source>
</evidence>
<evidence type="ECO:0000313" key="4">
    <source>
        <dbReference type="EMBL" id="KAL3880710.1"/>
    </source>
</evidence>
<name>A0ABD3X4S6_SINWO</name>
<dbReference type="GO" id="GO:0005576">
    <property type="term" value="C:extracellular region"/>
    <property type="evidence" value="ECO:0007669"/>
    <property type="project" value="UniProtKB-SubCell"/>
</dbReference>
<proteinExistence type="predicted"/>
<dbReference type="Proteomes" id="UP001634394">
    <property type="component" value="Unassembled WGS sequence"/>
</dbReference>
<comment type="caution">
    <text evidence="4">The sequence shown here is derived from an EMBL/GenBank/DDBJ whole genome shotgun (WGS) entry which is preliminary data.</text>
</comment>
<feature type="chain" id="PRO_5044798661" description="NTR domain-containing protein" evidence="3">
    <location>
        <begin position="24"/>
        <end position="123"/>
    </location>
</feature>
<accession>A0ABD3X4S6</accession>
<gene>
    <name evidence="4" type="ORF">ACJMK2_032930</name>
</gene>
<evidence type="ECO:0000256" key="2">
    <source>
        <dbReference type="ARBA" id="ARBA00022525"/>
    </source>
</evidence>
<dbReference type="AlphaFoldDB" id="A0ABD3X4S6"/>
<reference evidence="4 5" key="1">
    <citation type="submission" date="2024-11" db="EMBL/GenBank/DDBJ databases">
        <title>Chromosome-level genome assembly of the freshwater bivalve Anodonta woodiana.</title>
        <authorList>
            <person name="Chen X."/>
        </authorList>
    </citation>
    <scope>NUCLEOTIDE SEQUENCE [LARGE SCALE GENOMIC DNA]</scope>
    <source>
        <strain evidence="4">MN2024</strain>
        <tissue evidence="4">Gills</tissue>
    </source>
</reference>